<organism evidence="2 3">
    <name type="scientific">Plesiocystis pacifica SIR-1</name>
    <dbReference type="NCBI Taxonomy" id="391625"/>
    <lineage>
        <taxon>Bacteria</taxon>
        <taxon>Pseudomonadati</taxon>
        <taxon>Myxococcota</taxon>
        <taxon>Polyangia</taxon>
        <taxon>Nannocystales</taxon>
        <taxon>Nannocystaceae</taxon>
        <taxon>Plesiocystis</taxon>
    </lineage>
</organism>
<keyword evidence="3" id="KW-1185">Reference proteome</keyword>
<reference evidence="2 3" key="1">
    <citation type="submission" date="2007-06" db="EMBL/GenBank/DDBJ databases">
        <authorList>
            <person name="Shimkets L."/>
            <person name="Ferriera S."/>
            <person name="Johnson J."/>
            <person name="Kravitz S."/>
            <person name="Beeson K."/>
            <person name="Sutton G."/>
            <person name="Rogers Y.-H."/>
            <person name="Friedman R."/>
            <person name="Frazier M."/>
            <person name="Venter J.C."/>
        </authorList>
    </citation>
    <scope>NUCLEOTIDE SEQUENCE [LARGE SCALE GENOMIC DNA]</scope>
    <source>
        <strain evidence="2 3">SIR-1</strain>
    </source>
</reference>
<dbReference type="AlphaFoldDB" id="A6FYN2"/>
<dbReference type="SUPFAM" id="SSF53300">
    <property type="entry name" value="vWA-like"/>
    <property type="match status" value="1"/>
</dbReference>
<proteinExistence type="predicted"/>
<evidence type="ECO:0000313" key="3">
    <source>
        <dbReference type="Proteomes" id="UP000005801"/>
    </source>
</evidence>
<accession>A6FYN2</accession>
<evidence type="ECO:0000313" key="2">
    <source>
        <dbReference type="EMBL" id="EDM81304.1"/>
    </source>
</evidence>
<dbReference type="eggNOG" id="COG2304">
    <property type="taxonomic scope" value="Bacteria"/>
</dbReference>
<dbReference type="EMBL" id="ABCS01000004">
    <property type="protein sequence ID" value="EDM81304.1"/>
    <property type="molecule type" value="Genomic_DNA"/>
</dbReference>
<gene>
    <name evidence="2" type="ORF">PPSIR1_40510</name>
</gene>
<evidence type="ECO:0008006" key="4">
    <source>
        <dbReference type="Google" id="ProtNLM"/>
    </source>
</evidence>
<sequence length="396" mass="41822">MNVPSTSKTAPIALKAMIVPALCLIAGACGPDEGRPDSFSGLDAGDDGITSLGDEGMDGDDEMADEGGLEESEPGEEGGAPLLDFGGDPDEEPEQEECASVSAAAQAIKLPADILFVVDNSGSMEFESNSVQANLNSFSQQIIASGVDAHVALISSYPGDGHGICVDAPLGGGACPNSDDNYPIFEHVDTFVNSHNALERVVERYGDWSPIMRPDAVKHVVVVSDDESNLSANNFDETFRGLDLAHEDYRLHAIVSLEDCQAAAEIGDTYIELANMTGGVLADLCDQNFAPVFEAISEEVIAGSQLACEYAIPEPPPGESFDPDQVNVQVLSEQGEETIGQVDGPSACGQVSQGWYYDDPENPQNIVACPQTCATFQTYEFAEIIIELGCETVIAE</sequence>
<dbReference type="Gene3D" id="3.40.50.410">
    <property type="entry name" value="von Willebrand factor, type A domain"/>
    <property type="match status" value="1"/>
</dbReference>
<protein>
    <recommendedName>
        <fullName evidence="4">VWFA domain-containing protein</fullName>
    </recommendedName>
</protein>
<comment type="caution">
    <text evidence="2">The sequence shown here is derived from an EMBL/GenBank/DDBJ whole genome shotgun (WGS) entry which is preliminary data.</text>
</comment>
<name>A6FYN2_9BACT</name>
<dbReference type="CDD" id="cd00198">
    <property type="entry name" value="vWFA"/>
    <property type="match status" value="1"/>
</dbReference>
<dbReference type="InterPro" id="IPR036465">
    <property type="entry name" value="vWFA_dom_sf"/>
</dbReference>
<feature type="region of interest" description="Disordered" evidence="1">
    <location>
        <begin position="36"/>
        <end position="96"/>
    </location>
</feature>
<dbReference type="STRING" id="391625.PPSIR1_40510"/>
<feature type="compositionally biased region" description="Acidic residues" evidence="1">
    <location>
        <begin position="55"/>
        <end position="76"/>
    </location>
</feature>
<dbReference type="Proteomes" id="UP000005801">
    <property type="component" value="Unassembled WGS sequence"/>
</dbReference>
<feature type="compositionally biased region" description="Acidic residues" evidence="1">
    <location>
        <begin position="87"/>
        <end position="96"/>
    </location>
</feature>
<evidence type="ECO:0000256" key="1">
    <source>
        <dbReference type="SAM" id="MobiDB-lite"/>
    </source>
</evidence>